<dbReference type="EMBL" id="WJXA01000009">
    <property type="protein sequence ID" value="KAF7132371.1"/>
    <property type="molecule type" value="Genomic_DNA"/>
</dbReference>
<sequence>MKINKRGETVDEKIKRLDNELARYKDQIKKTRPGPAQEAVKARAMRVLKQKRMHEGQRDMLYNQTFNLDQVSFAAEGIKDAQQTMLALKSANKELKGMMKTVKIQDIDNLQDEMMDLMDVSHEIQESLGRSYSVPDDIDEEDLMGELDALEADMGMETEGDGVPSYLQADKESDLDAELNLPSAPSGHAVPAGRANTQVIFHVAIRNLFSCVAAECMETEIILCTTKPCCFDWK</sequence>
<evidence type="ECO:0008006" key="6">
    <source>
        <dbReference type="Google" id="ProtNLM"/>
    </source>
</evidence>
<organism evidence="4 5">
    <name type="scientific">Rhododendron simsii</name>
    <name type="common">Sims's rhododendron</name>
    <dbReference type="NCBI Taxonomy" id="118357"/>
    <lineage>
        <taxon>Eukaryota</taxon>
        <taxon>Viridiplantae</taxon>
        <taxon>Streptophyta</taxon>
        <taxon>Embryophyta</taxon>
        <taxon>Tracheophyta</taxon>
        <taxon>Spermatophyta</taxon>
        <taxon>Magnoliopsida</taxon>
        <taxon>eudicotyledons</taxon>
        <taxon>Gunneridae</taxon>
        <taxon>Pentapetalae</taxon>
        <taxon>asterids</taxon>
        <taxon>Ericales</taxon>
        <taxon>Ericaceae</taxon>
        <taxon>Ericoideae</taxon>
        <taxon>Rhodoreae</taxon>
        <taxon>Rhododendron</taxon>
    </lineage>
</organism>
<dbReference type="PANTHER" id="PTHR22761:SF12">
    <property type="entry name" value="CHARGED MULTIVESICULAR BODY PROTEIN 5"/>
    <property type="match status" value="1"/>
</dbReference>
<accession>A0A834GDU8</accession>
<evidence type="ECO:0000313" key="4">
    <source>
        <dbReference type="EMBL" id="KAF7132371.1"/>
    </source>
</evidence>
<evidence type="ECO:0000256" key="2">
    <source>
        <dbReference type="ARBA" id="ARBA00023054"/>
    </source>
</evidence>
<dbReference type="OrthoDB" id="3973241at2759"/>
<dbReference type="AlphaFoldDB" id="A0A834GDU8"/>
<dbReference type="GO" id="GO:0005771">
    <property type="term" value="C:multivesicular body"/>
    <property type="evidence" value="ECO:0007669"/>
    <property type="project" value="TreeGrafter"/>
</dbReference>
<keyword evidence="2 3" id="KW-0175">Coiled coil</keyword>
<comment type="similarity">
    <text evidence="1">Belongs to the SNF7 family.</text>
</comment>
<dbReference type="Pfam" id="PF03357">
    <property type="entry name" value="Snf7"/>
    <property type="match status" value="1"/>
</dbReference>
<dbReference type="GO" id="GO:0032511">
    <property type="term" value="P:late endosome to vacuole transport via multivesicular body sorting pathway"/>
    <property type="evidence" value="ECO:0007669"/>
    <property type="project" value="TreeGrafter"/>
</dbReference>
<comment type="caution">
    <text evidence="4">The sequence shown here is derived from an EMBL/GenBank/DDBJ whole genome shotgun (WGS) entry which is preliminary data.</text>
</comment>
<evidence type="ECO:0000256" key="3">
    <source>
        <dbReference type="SAM" id="Coils"/>
    </source>
</evidence>
<evidence type="ECO:0000313" key="5">
    <source>
        <dbReference type="Proteomes" id="UP000626092"/>
    </source>
</evidence>
<reference evidence="4" key="1">
    <citation type="submission" date="2019-11" db="EMBL/GenBank/DDBJ databases">
        <authorList>
            <person name="Liu Y."/>
            <person name="Hou J."/>
            <person name="Li T.-Q."/>
            <person name="Guan C.-H."/>
            <person name="Wu X."/>
            <person name="Wu H.-Z."/>
            <person name="Ling F."/>
            <person name="Zhang R."/>
            <person name="Shi X.-G."/>
            <person name="Ren J.-P."/>
            <person name="Chen E.-F."/>
            <person name="Sun J.-M."/>
        </authorList>
    </citation>
    <scope>NUCLEOTIDE SEQUENCE</scope>
    <source>
        <strain evidence="4">Adult_tree_wgs_1</strain>
        <tissue evidence="4">Leaves</tissue>
    </source>
</reference>
<dbReference type="GO" id="GO:0006900">
    <property type="term" value="P:vesicle budding from membrane"/>
    <property type="evidence" value="ECO:0007669"/>
    <property type="project" value="TreeGrafter"/>
</dbReference>
<dbReference type="PANTHER" id="PTHR22761">
    <property type="entry name" value="CHARGED MULTIVESICULAR BODY PROTEIN"/>
    <property type="match status" value="1"/>
</dbReference>
<keyword evidence="5" id="KW-1185">Reference proteome</keyword>
<feature type="coiled-coil region" evidence="3">
    <location>
        <begin position="78"/>
        <end position="127"/>
    </location>
</feature>
<name>A0A834GDU8_RHOSS</name>
<dbReference type="InterPro" id="IPR005024">
    <property type="entry name" value="Snf7_fam"/>
</dbReference>
<protein>
    <recommendedName>
        <fullName evidence="6">Charged multivesicular body protein 5</fullName>
    </recommendedName>
</protein>
<proteinExistence type="inferred from homology"/>
<dbReference type="Proteomes" id="UP000626092">
    <property type="component" value="Unassembled WGS sequence"/>
</dbReference>
<gene>
    <name evidence="4" type="ORF">RHSIM_Rhsim09G0140900</name>
</gene>
<evidence type="ECO:0000256" key="1">
    <source>
        <dbReference type="ARBA" id="ARBA00006190"/>
    </source>
</evidence>
<dbReference type="Gene3D" id="6.10.250.1710">
    <property type="match status" value="1"/>
</dbReference>